<dbReference type="RefSeq" id="WP_158186593.1">
    <property type="nucleotide sequence ID" value="NZ_CP046902.1"/>
</dbReference>
<evidence type="ECO:0000313" key="3">
    <source>
        <dbReference type="Proteomes" id="UP000438983"/>
    </source>
</evidence>
<evidence type="ECO:0000256" key="1">
    <source>
        <dbReference type="SAM" id="MobiDB-lite"/>
    </source>
</evidence>
<accession>A0A6I6LFC1</accession>
<dbReference type="Proteomes" id="UP000438983">
    <property type="component" value="Chromosome"/>
</dbReference>
<name>A0A6I6LFC1_STUST</name>
<dbReference type="AlphaFoldDB" id="A0A6I6LFC1"/>
<proteinExistence type="predicted"/>
<reference evidence="2 3" key="1">
    <citation type="submission" date="2019-12" db="EMBL/GenBank/DDBJ databases">
        <title>Complete genome sequence of Pseudomonas stutzeri.</title>
        <authorList>
            <person name="Lim S.R."/>
            <person name="Kim J.H."/>
        </authorList>
    </citation>
    <scope>NUCLEOTIDE SEQUENCE [LARGE SCALE GENOMIC DNA]</scope>
    <source>
        <strain evidence="2 3">PM101005</strain>
    </source>
</reference>
<dbReference type="EMBL" id="CP046902">
    <property type="protein sequence ID" value="QGZ28998.1"/>
    <property type="molecule type" value="Genomic_DNA"/>
</dbReference>
<protein>
    <submittedName>
        <fullName evidence="2">Uncharacterized protein</fullName>
    </submittedName>
</protein>
<feature type="region of interest" description="Disordered" evidence="1">
    <location>
        <begin position="77"/>
        <end position="100"/>
    </location>
</feature>
<gene>
    <name evidence="2" type="ORF">GQA94_02535</name>
</gene>
<organism evidence="2 3">
    <name type="scientific">Stutzerimonas stutzeri</name>
    <name type="common">Pseudomonas stutzeri</name>
    <dbReference type="NCBI Taxonomy" id="316"/>
    <lineage>
        <taxon>Bacteria</taxon>
        <taxon>Pseudomonadati</taxon>
        <taxon>Pseudomonadota</taxon>
        <taxon>Gammaproteobacteria</taxon>
        <taxon>Pseudomonadales</taxon>
        <taxon>Pseudomonadaceae</taxon>
        <taxon>Stutzerimonas</taxon>
    </lineage>
</organism>
<sequence length="100" mass="10810">MRNDRLAELLTLTSHSMSQLAEALTTFSFELMASEDPAVRIASRRMVSRVSAIRSAFDQKAHALEPAVAPCVPGLDQPQAGLCTDTDDRVQSPGKDASDH</sequence>
<dbReference type="OrthoDB" id="7004320at2"/>
<feature type="compositionally biased region" description="Basic and acidic residues" evidence="1">
    <location>
        <begin position="86"/>
        <end position="100"/>
    </location>
</feature>
<evidence type="ECO:0000313" key="2">
    <source>
        <dbReference type="EMBL" id="QGZ28998.1"/>
    </source>
</evidence>